<evidence type="ECO:0008006" key="3">
    <source>
        <dbReference type="Google" id="ProtNLM"/>
    </source>
</evidence>
<dbReference type="EMBL" id="BMLV01000001">
    <property type="protein sequence ID" value="GGP01622.1"/>
    <property type="molecule type" value="Genomic_DNA"/>
</dbReference>
<evidence type="ECO:0000313" key="2">
    <source>
        <dbReference type="Proteomes" id="UP000620064"/>
    </source>
</evidence>
<dbReference type="SUPFAM" id="SSF56935">
    <property type="entry name" value="Porins"/>
    <property type="match status" value="1"/>
</dbReference>
<organism evidence="1 2">
    <name type="scientific">Cloacibacterium rupense</name>
    <dbReference type="NCBI Taxonomy" id="517423"/>
    <lineage>
        <taxon>Bacteria</taxon>
        <taxon>Pseudomonadati</taxon>
        <taxon>Bacteroidota</taxon>
        <taxon>Flavobacteriia</taxon>
        <taxon>Flavobacteriales</taxon>
        <taxon>Weeksellaceae</taxon>
    </lineage>
</organism>
<gene>
    <name evidence="1" type="ORF">GCM10010992_02740</name>
</gene>
<dbReference type="RefSeq" id="WP_188616284.1">
    <property type="nucleotide sequence ID" value="NZ_BMLV01000001.1"/>
</dbReference>
<reference evidence="2" key="1">
    <citation type="journal article" date="2019" name="Int. J. Syst. Evol. Microbiol.">
        <title>The Global Catalogue of Microorganisms (GCM) 10K type strain sequencing project: providing services to taxonomists for standard genome sequencing and annotation.</title>
        <authorList>
            <consortium name="The Broad Institute Genomics Platform"/>
            <consortium name="The Broad Institute Genome Sequencing Center for Infectious Disease"/>
            <person name="Wu L."/>
            <person name="Ma J."/>
        </authorList>
    </citation>
    <scope>NUCLEOTIDE SEQUENCE [LARGE SCALE GENOMIC DNA]</scope>
    <source>
        <strain evidence="2">CGMCC 1.7656</strain>
    </source>
</reference>
<proteinExistence type="predicted"/>
<evidence type="ECO:0000313" key="1">
    <source>
        <dbReference type="EMBL" id="GGP01622.1"/>
    </source>
</evidence>
<comment type="caution">
    <text evidence="1">The sequence shown here is derived from an EMBL/GenBank/DDBJ whole genome shotgun (WGS) entry which is preliminary data.</text>
</comment>
<protein>
    <recommendedName>
        <fullName evidence="3">TonB-dependent receptor</fullName>
    </recommendedName>
</protein>
<dbReference type="Proteomes" id="UP000620064">
    <property type="component" value="Unassembled WGS sequence"/>
</dbReference>
<keyword evidence="2" id="KW-1185">Reference proteome</keyword>
<name>A0ABQ2NKN5_9FLAO</name>
<accession>A0ABQ2NKN5</accession>
<sequence length="930" mass="107525">MKNFYILLFVHLFLNGFSQNEQRYYAGNFYNKKDKPENNLKVTNKNSGNYEFSDQYGFVIIPAKVGDTLVWNKKNFRVIQNYELQEITSILASRKQMNSTTEQINVSYLEKIKVDFKKNTDNSDYLFSSKKGKKLNNGNLSSFSNYKTVKEEDSVFIFKKKKSSNIKLNGSFQSWVEIGSANALPITQNQFVQGRNSNGNLIWRGAETDEMFSFGPDISTLSFDGNPYEYDINGKLVLLQNGLKSAKVYKNRILQNSIKTSNQFTLNTAITVADLHLFTTKLDLGNTKENSLFRDNFTNNNHLNVNVFRNFDDIKVTFGYKLNQEKATNSNRIGYFNRLFQNALLTPISFSNEQGNLLGNKQRSYNSFADNPYYLLQQNNKYNYIDNQNNISLNIEKIKGNLKFFINQAYEKISTKNIDFYNPFTVGFYSGLNSERLQNFENYNLNFGANYSFGNYNARSSFFFNSLINSAKNEINYLQFNQNNQYNRIAQDYILKYNFDFRDNQFKFNIDAANSFYISNTSKSESYWLPKLNFSVNLDDVFDNYSYHNFKIFGAYNESVNEISINKSFANFATTQILPSQISSYFPLKEVVSFKNLEPIKTIEKKVGLQYNLLRNRINLEAVYFQKTFTDDVFPTFENGNLILKNIANHQNKGFELNLQLNNFSFGDSSEFRDNHKITFTKYSSEVTQVNSQNLFVPIAGFSNVYRSLTKGEALGVIVGTAYKRDNYGNFVIGNDGFPLVSPDLKVIGNPIPDFVLKFSHEFKLYYFSLNIDWEWRKGGDVWNGTAANLDYFGRSQNSAEQRNIANYTFSGVLQNGNPNSILVDFYNVNQNFENNLWYRYGYTGVAENYISKATQIRLNNILLSYTIKRNILPFNELKLSASVNNFILWSKYKGVDSTQNFYNSSDVQGLDFYNLPSVKSFAFQIAVKF</sequence>